<proteinExistence type="predicted"/>
<dbReference type="AlphaFoldDB" id="A0A9P6RKX7"/>
<name>A0A9P6RKX7_9FUNG</name>
<dbReference type="Proteomes" id="UP000738325">
    <property type="component" value="Unassembled WGS sequence"/>
</dbReference>
<feature type="compositionally biased region" description="Basic and acidic residues" evidence="2">
    <location>
        <begin position="36"/>
        <end position="45"/>
    </location>
</feature>
<sequence length="461" mass="52967">MPFPGISEFFHGKSSKALEPLQSSVSIEGNISNSHDAAEKTASEEHQAEVNLRPSYAKAVASDHPSHLQVSENDTEQLVNGTPMDIDQEAPASNQVTAECTAVVSRPLGRKSDDVSFTSRQAGPQPGDRMLQRQLDNVLERYRGLEVAYNNTYSDYQHQHDYNARLNSDLKIISKRNRDILKRNEQLEHTNTNLMQQYNDLQQKYDKKVESYKELDKNYMDLVRPLLVTTDDFSTIYNRLMQIRVSIENLVQKAKGNRSTNLQQEAALNYFRDFGLLEDFPIEETAMEPYHLNFCMESAIMTILIERLFTRPLECIFDQSEKFEDISRWVNERDRKIAARWRQQLCILVSQDVDAMTRRKEEEVNKVAQALSDLISKVYSNVDMSAKIKDLCLNTFDLSFAMFGMESVIYPVSIPLGAAFDDESMTTPQNSNPAGLVTLVIFPAFQDHDKKFYFRPKVWCY</sequence>
<organism evidence="3 4">
    <name type="scientific">Dissophora globulifera</name>
    <dbReference type="NCBI Taxonomy" id="979702"/>
    <lineage>
        <taxon>Eukaryota</taxon>
        <taxon>Fungi</taxon>
        <taxon>Fungi incertae sedis</taxon>
        <taxon>Mucoromycota</taxon>
        <taxon>Mortierellomycotina</taxon>
        <taxon>Mortierellomycetes</taxon>
        <taxon>Mortierellales</taxon>
        <taxon>Mortierellaceae</taxon>
        <taxon>Dissophora</taxon>
    </lineage>
</organism>
<keyword evidence="1" id="KW-0175">Coiled coil</keyword>
<feature type="region of interest" description="Disordered" evidence="2">
    <location>
        <begin position="26"/>
        <end position="45"/>
    </location>
</feature>
<evidence type="ECO:0000313" key="3">
    <source>
        <dbReference type="EMBL" id="KAG0319555.1"/>
    </source>
</evidence>
<gene>
    <name evidence="3" type="ORF">BGZ99_005016</name>
</gene>
<evidence type="ECO:0000313" key="4">
    <source>
        <dbReference type="Proteomes" id="UP000738325"/>
    </source>
</evidence>
<reference evidence="3" key="1">
    <citation type="journal article" date="2020" name="Fungal Divers.">
        <title>Resolving the Mortierellaceae phylogeny through synthesis of multi-gene phylogenetics and phylogenomics.</title>
        <authorList>
            <person name="Vandepol N."/>
            <person name="Liber J."/>
            <person name="Desiro A."/>
            <person name="Na H."/>
            <person name="Kennedy M."/>
            <person name="Barry K."/>
            <person name="Grigoriev I.V."/>
            <person name="Miller A.N."/>
            <person name="O'Donnell K."/>
            <person name="Stajich J.E."/>
            <person name="Bonito G."/>
        </authorList>
    </citation>
    <scope>NUCLEOTIDE SEQUENCE</scope>
    <source>
        <strain evidence="3">REB-010B</strain>
    </source>
</reference>
<dbReference type="OrthoDB" id="2439595at2759"/>
<keyword evidence="4" id="KW-1185">Reference proteome</keyword>
<protein>
    <submittedName>
        <fullName evidence="3">Uncharacterized protein</fullName>
    </submittedName>
</protein>
<dbReference type="EMBL" id="JAAAIP010000318">
    <property type="protein sequence ID" value="KAG0319555.1"/>
    <property type="molecule type" value="Genomic_DNA"/>
</dbReference>
<feature type="compositionally biased region" description="Polar residues" evidence="2">
    <location>
        <begin position="26"/>
        <end position="35"/>
    </location>
</feature>
<evidence type="ECO:0000256" key="2">
    <source>
        <dbReference type="SAM" id="MobiDB-lite"/>
    </source>
</evidence>
<feature type="coiled-coil region" evidence="1">
    <location>
        <begin position="177"/>
        <end position="218"/>
    </location>
</feature>
<comment type="caution">
    <text evidence="3">The sequence shown here is derived from an EMBL/GenBank/DDBJ whole genome shotgun (WGS) entry which is preliminary data.</text>
</comment>
<evidence type="ECO:0000256" key="1">
    <source>
        <dbReference type="SAM" id="Coils"/>
    </source>
</evidence>
<accession>A0A9P6RKX7</accession>